<feature type="transmembrane region" description="Helical" evidence="1">
    <location>
        <begin position="187"/>
        <end position="208"/>
    </location>
</feature>
<feature type="transmembrane region" description="Helical" evidence="1">
    <location>
        <begin position="318"/>
        <end position="338"/>
    </location>
</feature>
<keyword evidence="1" id="KW-1133">Transmembrane helix</keyword>
<keyword evidence="3" id="KW-1185">Reference proteome</keyword>
<gene>
    <name evidence="2" type="ORF">F8A88_09190</name>
</gene>
<feature type="transmembrane region" description="Helical" evidence="1">
    <location>
        <begin position="282"/>
        <end position="306"/>
    </location>
</feature>
<evidence type="ECO:0000256" key="1">
    <source>
        <dbReference type="SAM" id="Phobius"/>
    </source>
</evidence>
<comment type="caution">
    <text evidence="2">The sequence shown here is derived from an EMBL/GenBank/DDBJ whole genome shotgun (WGS) entry which is preliminary data.</text>
</comment>
<keyword evidence="1" id="KW-0812">Transmembrane</keyword>
<evidence type="ECO:0000313" key="3">
    <source>
        <dbReference type="Proteomes" id="UP000438699"/>
    </source>
</evidence>
<reference evidence="2 3" key="1">
    <citation type="journal article" date="2017" name="Int. J. Syst. Evol. Microbiol.">
        <title>Desulfovibrio senegalensis sp. nov., a mesophilic sulfate reducer isolated from marine sediment.</title>
        <authorList>
            <person name="Thioye A."/>
            <person name="Gam Z.B.A."/>
            <person name="Mbengue M."/>
            <person name="Cayol J.L."/>
            <person name="Joseph-Bartoli M."/>
            <person name="Toure-Kane C."/>
            <person name="Labat M."/>
        </authorList>
    </citation>
    <scope>NUCLEOTIDE SEQUENCE [LARGE SCALE GENOMIC DNA]</scope>
    <source>
        <strain evidence="2 3">DSM 101509</strain>
    </source>
</reference>
<dbReference type="InterPro" id="IPR005240">
    <property type="entry name" value="DUF389"/>
</dbReference>
<dbReference type="Pfam" id="PF04087">
    <property type="entry name" value="DUF389"/>
    <property type="match status" value="1"/>
</dbReference>
<feature type="transmembrane region" description="Helical" evidence="1">
    <location>
        <begin position="248"/>
        <end position="270"/>
    </location>
</feature>
<dbReference type="RefSeq" id="WP_151150849.1">
    <property type="nucleotide sequence ID" value="NZ_WAIE01000003.1"/>
</dbReference>
<feature type="transmembrane region" description="Helical" evidence="1">
    <location>
        <begin position="220"/>
        <end position="241"/>
    </location>
</feature>
<feature type="transmembrane region" description="Helical" evidence="1">
    <location>
        <begin position="152"/>
        <end position="175"/>
    </location>
</feature>
<sequence length="341" mass="36906">MALRVIEIVTPRSDKDDVVRSLEEHRTDEGYVFWASPLERGEGISFRMILDVQDTENVLDKFEQLFAWTDKYRIVVYPAEATIPRLDKLASEDKNEFTPAPKESEPKKNRISREELYADVLDTTLLSRNYVILVLLSSLVAIIGLLRGNVAIIIGAMVLAPLLGPNVGLSLATTLGDKKLSMESLKTMTVGIALCFFLAAAAGLLLGIPHVTDELAARSVISYSDIILAIVSGAAGIVTVTQGVPTSLVGVMVALSLLPPLVASGLFFGAGMMPHALGAGMLFLANVICLNLAGVVTFILFGIQPLSWWDKEQAKNGAWRAAILWTLLLAALVVLMVYEGR</sequence>
<accession>A0A6N6N2F5</accession>
<dbReference type="OrthoDB" id="9790659at2"/>
<dbReference type="AlphaFoldDB" id="A0A6N6N2F5"/>
<evidence type="ECO:0000313" key="2">
    <source>
        <dbReference type="EMBL" id="KAB1441757.1"/>
    </source>
</evidence>
<organism evidence="2 3">
    <name type="scientific">Pseudodesulfovibrio senegalensis</name>
    <dbReference type="NCBI Taxonomy" id="1721087"/>
    <lineage>
        <taxon>Bacteria</taxon>
        <taxon>Pseudomonadati</taxon>
        <taxon>Thermodesulfobacteriota</taxon>
        <taxon>Desulfovibrionia</taxon>
        <taxon>Desulfovibrionales</taxon>
        <taxon>Desulfovibrionaceae</taxon>
    </lineage>
</organism>
<dbReference type="PANTHER" id="PTHR20992">
    <property type="entry name" value="AT15442P-RELATED"/>
    <property type="match status" value="1"/>
</dbReference>
<dbReference type="NCBIfam" id="TIGR00341">
    <property type="entry name" value="TIGR00341 family protein"/>
    <property type="match status" value="1"/>
</dbReference>
<dbReference type="PANTHER" id="PTHR20992:SF9">
    <property type="entry name" value="AT15442P-RELATED"/>
    <property type="match status" value="1"/>
</dbReference>
<dbReference type="EMBL" id="WAIE01000003">
    <property type="protein sequence ID" value="KAB1441757.1"/>
    <property type="molecule type" value="Genomic_DNA"/>
</dbReference>
<feature type="transmembrane region" description="Helical" evidence="1">
    <location>
        <begin position="130"/>
        <end position="146"/>
    </location>
</feature>
<protein>
    <submittedName>
        <fullName evidence="2">TIGR00341 family protein</fullName>
    </submittedName>
</protein>
<name>A0A6N6N2F5_9BACT</name>
<keyword evidence="1" id="KW-0472">Membrane</keyword>
<dbReference type="Proteomes" id="UP000438699">
    <property type="component" value="Unassembled WGS sequence"/>
</dbReference>
<proteinExistence type="predicted"/>